<dbReference type="EMBL" id="GBRH01203779">
    <property type="protein sequence ID" value="JAD94116.1"/>
    <property type="molecule type" value="Transcribed_RNA"/>
</dbReference>
<reference evidence="1" key="1">
    <citation type="submission" date="2014-09" db="EMBL/GenBank/DDBJ databases">
        <authorList>
            <person name="Magalhaes I.L.F."/>
            <person name="Oliveira U."/>
            <person name="Santos F.R."/>
            <person name="Vidigal T.H.D.A."/>
            <person name="Brescovit A.D."/>
            <person name="Santos A.J."/>
        </authorList>
    </citation>
    <scope>NUCLEOTIDE SEQUENCE</scope>
    <source>
        <tissue evidence="1">Shoot tissue taken approximately 20 cm above the soil surface</tissue>
    </source>
</reference>
<dbReference type="AlphaFoldDB" id="A0A0A9NIE0"/>
<organism evidence="1">
    <name type="scientific">Arundo donax</name>
    <name type="common">Giant reed</name>
    <name type="synonym">Donax arundinaceus</name>
    <dbReference type="NCBI Taxonomy" id="35708"/>
    <lineage>
        <taxon>Eukaryota</taxon>
        <taxon>Viridiplantae</taxon>
        <taxon>Streptophyta</taxon>
        <taxon>Embryophyta</taxon>
        <taxon>Tracheophyta</taxon>
        <taxon>Spermatophyta</taxon>
        <taxon>Magnoliopsida</taxon>
        <taxon>Liliopsida</taxon>
        <taxon>Poales</taxon>
        <taxon>Poaceae</taxon>
        <taxon>PACMAD clade</taxon>
        <taxon>Arundinoideae</taxon>
        <taxon>Arundineae</taxon>
        <taxon>Arundo</taxon>
    </lineage>
</organism>
<protein>
    <submittedName>
        <fullName evidence="1">Uncharacterized protein</fullName>
    </submittedName>
</protein>
<name>A0A0A9NIE0_ARUDO</name>
<evidence type="ECO:0000313" key="1">
    <source>
        <dbReference type="EMBL" id="JAD94116.1"/>
    </source>
</evidence>
<sequence>MWIVMTLLLTWKLISLAGYFCSFL</sequence>
<proteinExistence type="predicted"/>
<accession>A0A0A9NIE0</accession>
<reference evidence="1" key="2">
    <citation type="journal article" date="2015" name="Data Brief">
        <title>Shoot transcriptome of the giant reed, Arundo donax.</title>
        <authorList>
            <person name="Barrero R.A."/>
            <person name="Guerrero F.D."/>
            <person name="Moolhuijzen P."/>
            <person name="Goolsby J.A."/>
            <person name="Tidwell J."/>
            <person name="Bellgard S.E."/>
            <person name="Bellgard M.I."/>
        </authorList>
    </citation>
    <scope>NUCLEOTIDE SEQUENCE</scope>
    <source>
        <tissue evidence="1">Shoot tissue taken approximately 20 cm above the soil surface</tissue>
    </source>
</reference>